<feature type="compositionally biased region" description="Basic and acidic residues" evidence="6">
    <location>
        <begin position="173"/>
        <end position="193"/>
    </location>
</feature>
<feature type="compositionally biased region" description="Basic and acidic residues" evidence="6">
    <location>
        <begin position="231"/>
        <end position="241"/>
    </location>
</feature>
<dbReference type="AlphaFoldDB" id="A0A2I0ABR4"/>
<sequence length="431" mass="47201">MGDKEKFGLGKRSVDSWQFNSSEQSDPLVSFSHGLWNQPANTHCLSFSDAQAASTPSSTSGKAVPMSWDPSDSMQKVGFFLSGIGSGGLPPGLSPLPADTGFIERAARFSCFSGEANPFIVCETMNCYSNPSNAIAGAQMPQNEAKSNNSGSPVNEQGEKESNETSEPGFSGEEAREEFLKKRKRINQEKRSDQAQVAAQSHSDASKEAIDNKQKAEKRSTAKSSGNYVKESGEAPKEDYIHVRARRGQATNSHSLAERVRREKISERMKFLQDLVPGCSKVTGKAVMLDEIINYVQSLQRQVEFLSMKLAAVNPRMEFNIESLLTKDLLHSRSGSSSAISIPPDLIHHQLNPSHQGLVQVGFPGVVSPIDAFRRALNVQLPSTSGYKEAQQQMPNAWDDELHNVFQMTYGSNPTLKTQDLNGMPRDGFPL</sequence>
<dbReference type="CDD" id="cd18919">
    <property type="entry name" value="bHLH_AtBPE_like"/>
    <property type="match status" value="1"/>
</dbReference>
<dbReference type="GO" id="GO:0003700">
    <property type="term" value="F:DNA-binding transcription factor activity"/>
    <property type="evidence" value="ECO:0007669"/>
    <property type="project" value="TreeGrafter"/>
</dbReference>
<proteinExistence type="inferred from homology"/>
<feature type="region of interest" description="Disordered" evidence="6">
    <location>
        <begin position="141"/>
        <end position="241"/>
    </location>
</feature>
<comment type="subcellular location">
    <subcellularLocation>
        <location evidence="1">Nucleus</location>
    </subcellularLocation>
</comment>
<dbReference type="PANTHER" id="PTHR12565:SF458">
    <property type="entry name" value="TRANSCRIPTION FACTOR BHLH49"/>
    <property type="match status" value="1"/>
</dbReference>
<evidence type="ECO:0000256" key="1">
    <source>
        <dbReference type="ARBA" id="ARBA00004123"/>
    </source>
</evidence>
<dbReference type="Proteomes" id="UP000236161">
    <property type="component" value="Unassembled WGS sequence"/>
</dbReference>
<organism evidence="8 9">
    <name type="scientific">Apostasia shenzhenica</name>
    <dbReference type="NCBI Taxonomy" id="1088818"/>
    <lineage>
        <taxon>Eukaryota</taxon>
        <taxon>Viridiplantae</taxon>
        <taxon>Streptophyta</taxon>
        <taxon>Embryophyta</taxon>
        <taxon>Tracheophyta</taxon>
        <taxon>Spermatophyta</taxon>
        <taxon>Magnoliopsida</taxon>
        <taxon>Liliopsida</taxon>
        <taxon>Asparagales</taxon>
        <taxon>Orchidaceae</taxon>
        <taxon>Apostasioideae</taxon>
        <taxon>Apostasia</taxon>
    </lineage>
</organism>
<reference evidence="8 9" key="1">
    <citation type="journal article" date="2017" name="Nature">
        <title>The Apostasia genome and the evolution of orchids.</title>
        <authorList>
            <person name="Zhang G.Q."/>
            <person name="Liu K.W."/>
            <person name="Li Z."/>
            <person name="Lohaus R."/>
            <person name="Hsiao Y.Y."/>
            <person name="Niu S.C."/>
            <person name="Wang J.Y."/>
            <person name="Lin Y.C."/>
            <person name="Xu Q."/>
            <person name="Chen L.J."/>
            <person name="Yoshida K."/>
            <person name="Fujiwara S."/>
            <person name="Wang Z.W."/>
            <person name="Zhang Y.Q."/>
            <person name="Mitsuda N."/>
            <person name="Wang M."/>
            <person name="Liu G.H."/>
            <person name="Pecoraro L."/>
            <person name="Huang H.X."/>
            <person name="Xiao X.J."/>
            <person name="Lin M."/>
            <person name="Wu X.Y."/>
            <person name="Wu W.L."/>
            <person name="Chen Y.Y."/>
            <person name="Chang S.B."/>
            <person name="Sakamoto S."/>
            <person name="Ohme-Takagi M."/>
            <person name="Yagi M."/>
            <person name="Zeng S.J."/>
            <person name="Shen C.Y."/>
            <person name="Yeh C.M."/>
            <person name="Luo Y.B."/>
            <person name="Tsai W.C."/>
            <person name="Van de Peer Y."/>
            <person name="Liu Z.J."/>
        </authorList>
    </citation>
    <scope>NUCLEOTIDE SEQUENCE [LARGE SCALE GENOMIC DNA]</scope>
    <source>
        <strain evidence="9">cv. Shenzhen</strain>
        <tissue evidence="8">Stem</tissue>
    </source>
</reference>
<feature type="compositionally biased region" description="Basic and acidic residues" evidence="6">
    <location>
        <begin position="204"/>
        <end position="220"/>
    </location>
</feature>
<dbReference type="STRING" id="1088818.A0A2I0ABR4"/>
<dbReference type="InterPro" id="IPR011598">
    <property type="entry name" value="bHLH_dom"/>
</dbReference>
<dbReference type="Pfam" id="PF00010">
    <property type="entry name" value="HLH"/>
    <property type="match status" value="1"/>
</dbReference>
<dbReference type="PANTHER" id="PTHR12565">
    <property type="entry name" value="STEROL REGULATORY ELEMENT-BINDING PROTEIN"/>
    <property type="match status" value="1"/>
</dbReference>
<dbReference type="EMBL" id="KZ452001">
    <property type="protein sequence ID" value="PKA52990.1"/>
    <property type="molecule type" value="Genomic_DNA"/>
</dbReference>
<dbReference type="InterPro" id="IPR036638">
    <property type="entry name" value="HLH_DNA-bd_sf"/>
</dbReference>
<dbReference type="OrthoDB" id="1923196at2759"/>
<evidence type="ECO:0000256" key="3">
    <source>
        <dbReference type="ARBA" id="ARBA00023015"/>
    </source>
</evidence>
<comment type="similarity">
    <text evidence="2">Belongs to the bHLH protein family.</text>
</comment>
<dbReference type="GO" id="GO:0005634">
    <property type="term" value="C:nucleus"/>
    <property type="evidence" value="ECO:0007669"/>
    <property type="project" value="UniProtKB-SubCell"/>
</dbReference>
<evidence type="ECO:0000256" key="5">
    <source>
        <dbReference type="ARBA" id="ARBA00023242"/>
    </source>
</evidence>
<feature type="compositionally biased region" description="Polar residues" evidence="6">
    <location>
        <begin position="141"/>
        <end position="155"/>
    </location>
</feature>
<dbReference type="Gene3D" id="4.10.280.10">
    <property type="entry name" value="Helix-loop-helix DNA-binding domain"/>
    <property type="match status" value="1"/>
</dbReference>
<name>A0A2I0ABR4_9ASPA</name>
<protein>
    <submittedName>
        <fullName evidence="8">Transcription factor bHLH49</fullName>
    </submittedName>
</protein>
<evidence type="ECO:0000256" key="4">
    <source>
        <dbReference type="ARBA" id="ARBA00023163"/>
    </source>
</evidence>
<evidence type="ECO:0000313" key="9">
    <source>
        <dbReference type="Proteomes" id="UP000236161"/>
    </source>
</evidence>
<gene>
    <name evidence="8" type="primary">BHLH49</name>
    <name evidence="8" type="ORF">AXF42_Ash001971</name>
</gene>
<feature type="domain" description="BHLH" evidence="7">
    <location>
        <begin position="249"/>
        <end position="299"/>
    </location>
</feature>
<dbReference type="InterPro" id="IPR024097">
    <property type="entry name" value="bHLH_ZIP_TF"/>
</dbReference>
<evidence type="ECO:0000256" key="2">
    <source>
        <dbReference type="ARBA" id="ARBA00005510"/>
    </source>
</evidence>
<accession>A0A2I0ABR4</accession>
<keyword evidence="3" id="KW-0805">Transcription regulation</keyword>
<dbReference type="SUPFAM" id="SSF47459">
    <property type="entry name" value="HLH, helix-loop-helix DNA-binding domain"/>
    <property type="match status" value="1"/>
</dbReference>
<feature type="compositionally biased region" description="Polar residues" evidence="6">
    <location>
        <begin position="194"/>
        <end position="203"/>
    </location>
</feature>
<dbReference type="FunFam" id="4.10.280.10:FF:000002">
    <property type="entry name" value="Basic helix-loop-helix transcription factor"/>
    <property type="match status" value="1"/>
</dbReference>
<dbReference type="GO" id="GO:0046983">
    <property type="term" value="F:protein dimerization activity"/>
    <property type="evidence" value="ECO:0007669"/>
    <property type="project" value="InterPro"/>
</dbReference>
<keyword evidence="9" id="KW-1185">Reference proteome</keyword>
<evidence type="ECO:0000313" key="8">
    <source>
        <dbReference type="EMBL" id="PKA52990.1"/>
    </source>
</evidence>
<evidence type="ECO:0000256" key="6">
    <source>
        <dbReference type="SAM" id="MobiDB-lite"/>
    </source>
</evidence>
<keyword evidence="4" id="KW-0804">Transcription</keyword>
<dbReference type="SMART" id="SM00353">
    <property type="entry name" value="HLH"/>
    <property type="match status" value="1"/>
</dbReference>
<dbReference type="PROSITE" id="PS50888">
    <property type="entry name" value="BHLH"/>
    <property type="match status" value="1"/>
</dbReference>
<keyword evidence="5" id="KW-0539">Nucleus</keyword>
<evidence type="ECO:0000259" key="7">
    <source>
        <dbReference type="PROSITE" id="PS50888"/>
    </source>
</evidence>